<feature type="transmembrane region" description="Helical" evidence="1">
    <location>
        <begin position="186"/>
        <end position="217"/>
    </location>
</feature>
<evidence type="ECO:0000256" key="1">
    <source>
        <dbReference type="SAM" id="Phobius"/>
    </source>
</evidence>
<protein>
    <recommendedName>
        <fullName evidence="4">Membrane protein 6-pyruvoyl-tetrahydropterin synthase-related domain-containing protein</fullName>
    </recommendedName>
</protein>
<accession>A0A1F7YF04</accession>
<dbReference type="EMBL" id="MGGI01000018">
    <property type="protein sequence ID" value="OGM25916.1"/>
    <property type="molecule type" value="Genomic_DNA"/>
</dbReference>
<gene>
    <name evidence="2" type="ORF">A2627_02210</name>
</gene>
<feature type="transmembrane region" description="Helical" evidence="1">
    <location>
        <begin position="539"/>
        <end position="556"/>
    </location>
</feature>
<organism evidence="2 3">
    <name type="scientific">Candidatus Woesebacteria bacterium RIFCSPHIGHO2_01_FULL_39_28</name>
    <dbReference type="NCBI Taxonomy" id="1802496"/>
    <lineage>
        <taxon>Bacteria</taxon>
        <taxon>Candidatus Woeseibacteriota</taxon>
    </lineage>
</organism>
<reference evidence="2 3" key="1">
    <citation type="journal article" date="2016" name="Nat. Commun.">
        <title>Thousands of microbial genomes shed light on interconnected biogeochemical processes in an aquifer system.</title>
        <authorList>
            <person name="Anantharaman K."/>
            <person name="Brown C.T."/>
            <person name="Hug L.A."/>
            <person name="Sharon I."/>
            <person name="Castelle C.J."/>
            <person name="Probst A.J."/>
            <person name="Thomas B.C."/>
            <person name="Singh A."/>
            <person name="Wilkins M.J."/>
            <person name="Karaoz U."/>
            <person name="Brodie E.L."/>
            <person name="Williams K.H."/>
            <person name="Hubbard S.S."/>
            <person name="Banfield J.F."/>
        </authorList>
    </citation>
    <scope>NUCLEOTIDE SEQUENCE [LARGE SCALE GENOMIC DNA]</scope>
</reference>
<comment type="caution">
    <text evidence="2">The sequence shown here is derived from an EMBL/GenBank/DDBJ whole genome shotgun (WGS) entry which is preliminary data.</text>
</comment>
<keyword evidence="1" id="KW-1133">Transmembrane helix</keyword>
<feature type="transmembrane region" description="Helical" evidence="1">
    <location>
        <begin position="365"/>
        <end position="386"/>
    </location>
</feature>
<feature type="transmembrane region" description="Helical" evidence="1">
    <location>
        <begin position="124"/>
        <end position="144"/>
    </location>
</feature>
<feature type="transmembrane region" description="Helical" evidence="1">
    <location>
        <begin position="391"/>
        <end position="409"/>
    </location>
</feature>
<name>A0A1F7YF04_9BACT</name>
<evidence type="ECO:0000313" key="2">
    <source>
        <dbReference type="EMBL" id="OGM25916.1"/>
    </source>
</evidence>
<keyword evidence="1" id="KW-0472">Membrane</keyword>
<feature type="transmembrane region" description="Helical" evidence="1">
    <location>
        <begin position="156"/>
        <end position="174"/>
    </location>
</feature>
<feature type="transmembrane region" description="Helical" evidence="1">
    <location>
        <begin position="90"/>
        <end position="112"/>
    </location>
</feature>
<dbReference type="AlphaFoldDB" id="A0A1F7YF04"/>
<feature type="transmembrane region" description="Helical" evidence="1">
    <location>
        <begin position="229"/>
        <end position="249"/>
    </location>
</feature>
<evidence type="ECO:0000313" key="3">
    <source>
        <dbReference type="Proteomes" id="UP000178851"/>
    </source>
</evidence>
<proteinExistence type="predicted"/>
<keyword evidence="1" id="KW-0812">Transmembrane</keyword>
<feature type="transmembrane region" description="Helical" evidence="1">
    <location>
        <begin position="301"/>
        <end position="318"/>
    </location>
</feature>
<evidence type="ECO:0008006" key="4">
    <source>
        <dbReference type="Google" id="ProtNLM"/>
    </source>
</evidence>
<feature type="transmembrane region" description="Helical" evidence="1">
    <location>
        <begin position="325"/>
        <end position="345"/>
    </location>
</feature>
<sequence>MKDFLKKITKSPNLLPLVLVIFFAVLASRQLFRPGYFNIHDDLQMMRQLEVEKCILDGQIPCRWIPDMGYGFGFPLFNFYPPLPYLVGQVVRFFGFTFVSTVKILFVIAFIFSGITMYFLAKKFFGRMGGILSAFFYIWAPYHSVDIYVRGAMNEAWALIWFPAILLFSYKLIIDKRNSSKIFLGLSLSWFTLLMSHNLMVLIFSPVFAGWCLIWIIKYRKITCIKNLVLSGLLALGLAAFFTLPAIAEQKYVQVNTLVQGYYEFIAHFASLNQLLISRFWGYGPSIWGDNDGMPFQIGHLHWILSIFLGILLVSKILKTRRIDSFLLSLFYFLLIGWFSLFMAHSRSTPIWQAIPPLKFVQFPWRFLTITTLSFSFIAGSVVVFLKKYRLLLTSVLVASALVLNWSYFRPEKIGPLTDEEKFTGAAWELQQTAGIYDYLPVWAREAPKEPAKIGAEYLKGGRVYGIKQGTNRISFKIDGDGGVVRINTFYFPDWKVFVDGSQVPTFINDDKWGRIHLTVRPGEHFVEAKLFDTPVRKIGNLISFASWIWLGIFFVKRKSK</sequence>
<dbReference type="Proteomes" id="UP000178851">
    <property type="component" value="Unassembled WGS sequence"/>
</dbReference>